<dbReference type="GO" id="GO:0048513">
    <property type="term" value="P:animal organ development"/>
    <property type="evidence" value="ECO:0007669"/>
    <property type="project" value="UniProtKB-ARBA"/>
</dbReference>
<evidence type="ECO:0000256" key="8">
    <source>
        <dbReference type="ARBA" id="ARBA00022475"/>
    </source>
</evidence>
<evidence type="ECO:0000256" key="12">
    <source>
        <dbReference type="ARBA" id="ARBA00022729"/>
    </source>
</evidence>
<dbReference type="SUPFAM" id="SSF47266">
    <property type="entry name" value="4-helical cytokines"/>
    <property type="match status" value="1"/>
</dbReference>
<keyword evidence="13" id="KW-0130">Cell adhesion</keyword>
<protein>
    <recommendedName>
        <fullName evidence="7">Kit ligand</fullName>
    </recommendedName>
    <alternativeName>
        <fullName evidence="22">Mast cell growth factor</fullName>
    </alternativeName>
    <alternativeName>
        <fullName evidence="24">Stem cell factor</fullName>
    </alternativeName>
    <alternativeName>
        <fullName evidence="23">c-Kit ligand</fullName>
    </alternativeName>
</protein>
<dbReference type="GO" id="GO:0005886">
    <property type="term" value="C:plasma membrane"/>
    <property type="evidence" value="ECO:0007669"/>
    <property type="project" value="UniProtKB-SubCell"/>
</dbReference>
<dbReference type="GO" id="GO:0005125">
    <property type="term" value="F:cytokine activity"/>
    <property type="evidence" value="ECO:0007669"/>
    <property type="project" value="TreeGrafter"/>
</dbReference>
<dbReference type="GO" id="GO:0030027">
    <property type="term" value="C:lamellipodium"/>
    <property type="evidence" value="ECO:0007669"/>
    <property type="project" value="UniProtKB-SubCell"/>
</dbReference>
<evidence type="ECO:0000256" key="14">
    <source>
        <dbReference type="ARBA" id="ARBA00022989"/>
    </source>
</evidence>
<evidence type="ECO:0000256" key="4">
    <source>
        <dbReference type="ARBA" id="ARBA00004510"/>
    </source>
</evidence>
<evidence type="ECO:0000256" key="25">
    <source>
        <dbReference type="SAM" id="Phobius"/>
    </source>
</evidence>
<keyword evidence="14 25" id="KW-1133">Transmembrane helix</keyword>
<dbReference type="InterPro" id="IPR003452">
    <property type="entry name" value="SCF"/>
</dbReference>
<evidence type="ECO:0000256" key="13">
    <source>
        <dbReference type="ARBA" id="ARBA00022889"/>
    </source>
</evidence>
<keyword evidence="19" id="KW-0206">Cytoskeleton</keyword>
<dbReference type="FunFam" id="1.20.1250.10:FF:000004">
    <property type="entry name" value="Kit ligand"/>
    <property type="match status" value="1"/>
</dbReference>
<dbReference type="Pfam" id="PF02404">
    <property type="entry name" value="SCF"/>
    <property type="match status" value="1"/>
</dbReference>
<dbReference type="Proteomes" id="UP000322234">
    <property type="component" value="Unassembled WGS sequence"/>
</dbReference>
<keyword evidence="12" id="KW-0732">Signal</keyword>
<dbReference type="GO" id="GO:0005576">
    <property type="term" value="C:extracellular region"/>
    <property type="evidence" value="ECO:0007669"/>
    <property type="project" value="UniProtKB-SubCell"/>
</dbReference>
<keyword evidence="21" id="KW-0873">Pyrrolidone carboxylic acid</keyword>
<keyword evidence="27" id="KW-1185">Reference proteome</keyword>
<evidence type="ECO:0000256" key="22">
    <source>
        <dbReference type="ARBA" id="ARBA00030364"/>
    </source>
</evidence>
<evidence type="ECO:0000256" key="19">
    <source>
        <dbReference type="ARBA" id="ARBA00023212"/>
    </source>
</evidence>
<evidence type="ECO:0000313" key="26">
    <source>
        <dbReference type="EMBL" id="MXQ86008.1"/>
    </source>
</evidence>
<dbReference type="Gene3D" id="1.20.1250.10">
    <property type="match status" value="1"/>
</dbReference>
<evidence type="ECO:0000256" key="21">
    <source>
        <dbReference type="ARBA" id="ARBA00023283"/>
    </source>
</evidence>
<evidence type="ECO:0000256" key="5">
    <source>
        <dbReference type="ARBA" id="ARBA00004613"/>
    </source>
</evidence>
<dbReference type="GO" id="GO:0030175">
    <property type="term" value="C:filopodium"/>
    <property type="evidence" value="ECO:0007669"/>
    <property type="project" value="UniProtKB-SubCell"/>
</dbReference>
<feature type="transmembrane region" description="Helical" evidence="25">
    <location>
        <begin position="321"/>
        <end position="343"/>
    </location>
</feature>
<evidence type="ECO:0000256" key="16">
    <source>
        <dbReference type="ARBA" id="ARBA00023136"/>
    </source>
</evidence>
<evidence type="ECO:0000256" key="1">
    <source>
        <dbReference type="ARBA" id="ARBA00004245"/>
    </source>
</evidence>
<reference evidence="26" key="1">
    <citation type="submission" date="2019-10" db="EMBL/GenBank/DDBJ databases">
        <title>The sequence and de novo assembly of the wild yak genome.</title>
        <authorList>
            <person name="Liu Y."/>
        </authorList>
    </citation>
    <scope>NUCLEOTIDE SEQUENCE [LARGE SCALE GENOMIC DNA]</scope>
    <source>
        <strain evidence="26">WY2019</strain>
    </source>
</reference>
<dbReference type="GO" id="GO:0005856">
    <property type="term" value="C:cytoskeleton"/>
    <property type="evidence" value="ECO:0007669"/>
    <property type="project" value="UniProtKB-SubCell"/>
</dbReference>
<dbReference type="InterPro" id="IPR009079">
    <property type="entry name" value="4_helix_cytokine-like_core"/>
</dbReference>
<evidence type="ECO:0000256" key="23">
    <source>
        <dbReference type="ARBA" id="ARBA00032898"/>
    </source>
</evidence>
<dbReference type="EMBL" id="VBQZ03000029">
    <property type="protein sequence ID" value="MXQ86008.1"/>
    <property type="molecule type" value="Genomic_DNA"/>
</dbReference>
<evidence type="ECO:0000256" key="10">
    <source>
        <dbReference type="ARBA" id="ARBA00022525"/>
    </source>
</evidence>
<evidence type="ECO:0000256" key="18">
    <source>
        <dbReference type="ARBA" id="ARBA00023180"/>
    </source>
</evidence>
<dbReference type="AlphaFoldDB" id="A0A6B0R743"/>
<keyword evidence="20" id="KW-0966">Cell projection</keyword>
<evidence type="ECO:0000256" key="20">
    <source>
        <dbReference type="ARBA" id="ARBA00023273"/>
    </source>
</evidence>
<evidence type="ECO:0000313" key="27">
    <source>
        <dbReference type="Proteomes" id="UP000322234"/>
    </source>
</evidence>
<comment type="caution">
    <text evidence="26">The sequence shown here is derived from an EMBL/GenBank/DDBJ whole genome shotgun (WGS) entry which is preliminary data.</text>
</comment>
<evidence type="ECO:0000256" key="15">
    <source>
        <dbReference type="ARBA" id="ARBA00023030"/>
    </source>
</evidence>
<accession>A0A6B0R743</accession>
<keyword evidence="8" id="KW-1003">Cell membrane</keyword>
<comment type="subcellular location">
    <subcellularLocation>
        <location evidence="2">Cell membrane</location>
        <topology evidence="2">Single-pass type I membrane protein</topology>
    </subcellularLocation>
    <subcellularLocation>
        <location evidence="3">Cell projection</location>
        <location evidence="3">Filopodium</location>
    </subcellularLocation>
    <subcellularLocation>
        <location evidence="4">Cell projection</location>
        <location evidence="4">Lamellipodium</location>
    </subcellularLocation>
    <subcellularLocation>
        <location evidence="1">Cytoplasm</location>
        <location evidence="1">Cytoskeleton</location>
    </subcellularLocation>
    <subcellularLocation>
        <location evidence="5">Secreted</location>
    </subcellularLocation>
</comment>
<sequence length="413" mass="46408">MQYAGAPEQLNGVATPLLGLDHSAAFPYEEDTRIFLCYLLRVRQKTTNSAENRAVTVTTMYHLLSSSAKSSELPTKTMFRIEAVIQILDTAAVAIFRLSGCKNSVLDFAGTWIITCIYLQLLLFNPLVHTQGICSNRVTDDVKDVTKLVANLPKDYMITLKYVPGMDVLPSHCWISQMVEQLSVSLTDLLDKFSNISEGLSNYSIIDKLVKIVDDLVECMEEHSFENVKKSSKSPEPRQFTPEKFFGIFNKSIDAFKDLEIVASKMSECVISSTSSPEKDSRVSVTKPFMLPPVAASSLRNDSSSSNRKASNSIEDSSLQWAAVALPAFFSLVIGFAFGAFYWKKKQPNLTRTVENRQINEEDNEIRSWYTSESILKQISMFLGFQYVARERERVSRSVTVASINTVTFVHWI</sequence>
<evidence type="ECO:0000256" key="6">
    <source>
        <dbReference type="ARBA" id="ARBA00010419"/>
    </source>
</evidence>
<keyword evidence="18" id="KW-0325">Glycoprotein</keyword>
<keyword evidence="11 25" id="KW-0812">Transmembrane</keyword>
<keyword evidence="15" id="KW-0339">Growth factor</keyword>
<evidence type="ECO:0000256" key="17">
    <source>
        <dbReference type="ARBA" id="ARBA00023157"/>
    </source>
</evidence>
<dbReference type="PANTHER" id="PTHR11574">
    <property type="entry name" value="KIT LIGAND"/>
    <property type="match status" value="1"/>
</dbReference>
<evidence type="ECO:0000256" key="9">
    <source>
        <dbReference type="ARBA" id="ARBA00022490"/>
    </source>
</evidence>
<evidence type="ECO:0000256" key="3">
    <source>
        <dbReference type="ARBA" id="ARBA00004486"/>
    </source>
</evidence>
<dbReference type="PANTHER" id="PTHR11574:SF0">
    <property type="entry name" value="KIT LIGAND"/>
    <property type="match status" value="1"/>
</dbReference>
<dbReference type="GO" id="GO:0007155">
    <property type="term" value="P:cell adhesion"/>
    <property type="evidence" value="ECO:0007669"/>
    <property type="project" value="UniProtKB-KW"/>
</dbReference>
<keyword evidence="9" id="KW-0963">Cytoplasm</keyword>
<keyword evidence="16 25" id="KW-0472">Membrane</keyword>
<dbReference type="GO" id="GO:0008284">
    <property type="term" value="P:positive regulation of cell population proliferation"/>
    <property type="evidence" value="ECO:0007669"/>
    <property type="project" value="UniProtKB-ARBA"/>
</dbReference>
<evidence type="ECO:0000256" key="2">
    <source>
        <dbReference type="ARBA" id="ARBA00004251"/>
    </source>
</evidence>
<proteinExistence type="inferred from homology"/>
<keyword evidence="10" id="KW-0964">Secreted</keyword>
<gene>
    <name evidence="26" type="ORF">E5288_WYG010088</name>
</gene>
<dbReference type="GO" id="GO:0003006">
    <property type="term" value="P:developmental process involved in reproduction"/>
    <property type="evidence" value="ECO:0007669"/>
    <property type="project" value="UniProtKB-ARBA"/>
</dbReference>
<evidence type="ECO:0000256" key="11">
    <source>
        <dbReference type="ARBA" id="ARBA00022692"/>
    </source>
</evidence>
<dbReference type="GO" id="GO:0005173">
    <property type="term" value="F:stem cell factor receptor binding"/>
    <property type="evidence" value="ECO:0007669"/>
    <property type="project" value="InterPro"/>
</dbReference>
<comment type="similarity">
    <text evidence="6">Belongs to the SCF family.</text>
</comment>
<evidence type="ECO:0000256" key="7">
    <source>
        <dbReference type="ARBA" id="ARBA00017304"/>
    </source>
</evidence>
<name>A0A6B0R743_9CETA</name>
<dbReference type="GO" id="GO:0008083">
    <property type="term" value="F:growth factor activity"/>
    <property type="evidence" value="ECO:0007669"/>
    <property type="project" value="UniProtKB-KW"/>
</dbReference>
<dbReference type="GO" id="GO:0009891">
    <property type="term" value="P:positive regulation of biosynthetic process"/>
    <property type="evidence" value="ECO:0007669"/>
    <property type="project" value="UniProtKB-ARBA"/>
</dbReference>
<evidence type="ECO:0000256" key="24">
    <source>
        <dbReference type="ARBA" id="ARBA00033123"/>
    </source>
</evidence>
<keyword evidence="17" id="KW-1015">Disulfide bond</keyword>
<organism evidence="26 27">
    <name type="scientific">Bos mutus</name>
    <name type="common">wild yak</name>
    <dbReference type="NCBI Taxonomy" id="72004"/>
    <lineage>
        <taxon>Eukaryota</taxon>
        <taxon>Metazoa</taxon>
        <taxon>Chordata</taxon>
        <taxon>Craniata</taxon>
        <taxon>Vertebrata</taxon>
        <taxon>Euteleostomi</taxon>
        <taxon>Mammalia</taxon>
        <taxon>Eutheria</taxon>
        <taxon>Laurasiatheria</taxon>
        <taxon>Artiodactyla</taxon>
        <taxon>Ruminantia</taxon>
        <taxon>Pecora</taxon>
        <taxon>Bovidae</taxon>
        <taxon>Bovinae</taxon>
        <taxon>Bos</taxon>
    </lineage>
</organism>